<feature type="region of interest" description="Disordered" evidence="1">
    <location>
        <begin position="14"/>
        <end position="38"/>
    </location>
</feature>
<sequence>MFKNWFQFSTASAIGSAQSKSGARKGGKSPRTNMVPRDKYHYATRESLEDTMFPDFNKSSLFPSLEAMTNLGQYGFGTTCRPGNAVCYDRYGVPHSAPAREYPDERKLDFLAFQFGTKQCR</sequence>
<dbReference type="AlphaFoldDB" id="A0A644WMK1"/>
<proteinExistence type="predicted"/>
<organism evidence="2">
    <name type="scientific">bioreactor metagenome</name>
    <dbReference type="NCBI Taxonomy" id="1076179"/>
    <lineage>
        <taxon>unclassified sequences</taxon>
        <taxon>metagenomes</taxon>
        <taxon>ecological metagenomes</taxon>
    </lineage>
</organism>
<evidence type="ECO:0000256" key="1">
    <source>
        <dbReference type="SAM" id="MobiDB-lite"/>
    </source>
</evidence>
<accession>A0A644WMK1</accession>
<gene>
    <name evidence="2" type="ORF">SDC9_49721</name>
</gene>
<name>A0A644WMK1_9ZZZZ</name>
<evidence type="ECO:0000313" key="2">
    <source>
        <dbReference type="EMBL" id="MPM03454.1"/>
    </source>
</evidence>
<dbReference type="EMBL" id="VSSQ01000954">
    <property type="protein sequence ID" value="MPM03454.1"/>
    <property type="molecule type" value="Genomic_DNA"/>
</dbReference>
<protein>
    <submittedName>
        <fullName evidence="2">Uncharacterized protein</fullName>
    </submittedName>
</protein>
<reference evidence="2" key="1">
    <citation type="submission" date="2019-08" db="EMBL/GenBank/DDBJ databases">
        <authorList>
            <person name="Kucharzyk K."/>
            <person name="Murdoch R.W."/>
            <person name="Higgins S."/>
            <person name="Loffler F."/>
        </authorList>
    </citation>
    <scope>NUCLEOTIDE SEQUENCE</scope>
</reference>
<comment type="caution">
    <text evidence="2">The sequence shown here is derived from an EMBL/GenBank/DDBJ whole genome shotgun (WGS) entry which is preliminary data.</text>
</comment>